<name>A0ABD3SCL9_9STRA</name>
<dbReference type="Gene3D" id="2.30.110.10">
    <property type="entry name" value="Electron Transport, Fmn-binding Protein, Chain A"/>
    <property type="match status" value="1"/>
</dbReference>
<organism evidence="3 4">
    <name type="scientific">Cyclostephanos tholiformis</name>
    <dbReference type="NCBI Taxonomy" id="382380"/>
    <lineage>
        <taxon>Eukaryota</taxon>
        <taxon>Sar</taxon>
        <taxon>Stramenopiles</taxon>
        <taxon>Ochrophyta</taxon>
        <taxon>Bacillariophyta</taxon>
        <taxon>Coscinodiscophyceae</taxon>
        <taxon>Thalassiosirophycidae</taxon>
        <taxon>Stephanodiscales</taxon>
        <taxon>Stephanodiscaceae</taxon>
        <taxon>Cyclostephanos</taxon>
    </lineage>
</organism>
<evidence type="ECO:0000313" key="4">
    <source>
        <dbReference type="Proteomes" id="UP001530377"/>
    </source>
</evidence>
<evidence type="ECO:0000256" key="1">
    <source>
        <dbReference type="SAM" id="MobiDB-lite"/>
    </source>
</evidence>
<feature type="signal peptide" evidence="2">
    <location>
        <begin position="1"/>
        <end position="20"/>
    </location>
</feature>
<comment type="caution">
    <text evidence="3">The sequence shown here is derived from an EMBL/GenBank/DDBJ whole genome shotgun (WGS) entry which is preliminary data.</text>
</comment>
<sequence>MTTFIHIILASLSLVIHVGSHLGAHGFANTISQSIPLIVPHPSPSSSRRSSSSAKALAASSPRGDVVPALGTTAVNVPQPPPPLSMPVWSLSCKVPFRMIGRSAVGGGGGDGGPPPSSTMNIVTFATPVSTSSPRLFAVSLYKASLTRCAFLGVPTSGDEYNDMPSISSSITTTAGFAPGVRRRADMGEAGMLGCGSSFVEGASGWRSARRGAGSASSGCGMGVLQLLSPNQARLVPILGKSTGWDVGRTNKREECAASGYEWTTVDGSEGIHLDVLPNCALYVQMKVKRVTDGGDHDVAICEVIGTGIWDDAKKGVRWLSDDDVNSLRPALDNTSALYSGQLRDEGII</sequence>
<dbReference type="AlphaFoldDB" id="A0ABD3SCL9"/>
<protein>
    <submittedName>
        <fullName evidence="3">Uncharacterized protein</fullName>
    </submittedName>
</protein>
<proteinExistence type="predicted"/>
<keyword evidence="2" id="KW-0732">Signal</keyword>
<reference evidence="3 4" key="1">
    <citation type="submission" date="2024-10" db="EMBL/GenBank/DDBJ databases">
        <title>Updated reference genomes for cyclostephanoid diatoms.</title>
        <authorList>
            <person name="Roberts W.R."/>
            <person name="Alverson A.J."/>
        </authorList>
    </citation>
    <scope>NUCLEOTIDE SEQUENCE [LARGE SCALE GENOMIC DNA]</scope>
    <source>
        <strain evidence="3 4">AJA228-03</strain>
    </source>
</reference>
<feature type="region of interest" description="Disordered" evidence="1">
    <location>
        <begin position="40"/>
        <end position="64"/>
    </location>
</feature>
<dbReference type="EMBL" id="JALLPB020000072">
    <property type="protein sequence ID" value="KAL3822181.1"/>
    <property type="molecule type" value="Genomic_DNA"/>
</dbReference>
<gene>
    <name evidence="3" type="ORF">ACHAXA_008197</name>
</gene>
<dbReference type="InterPro" id="IPR012349">
    <property type="entry name" value="Split_barrel_FMN-bd"/>
</dbReference>
<accession>A0ABD3SCL9</accession>
<feature type="compositionally biased region" description="Low complexity" evidence="1">
    <location>
        <begin position="44"/>
        <end position="63"/>
    </location>
</feature>
<dbReference type="Proteomes" id="UP001530377">
    <property type="component" value="Unassembled WGS sequence"/>
</dbReference>
<evidence type="ECO:0000313" key="3">
    <source>
        <dbReference type="EMBL" id="KAL3822181.1"/>
    </source>
</evidence>
<dbReference type="SUPFAM" id="SSF50475">
    <property type="entry name" value="FMN-binding split barrel"/>
    <property type="match status" value="1"/>
</dbReference>
<evidence type="ECO:0000256" key="2">
    <source>
        <dbReference type="SAM" id="SignalP"/>
    </source>
</evidence>
<keyword evidence="4" id="KW-1185">Reference proteome</keyword>
<feature type="chain" id="PRO_5044764337" evidence="2">
    <location>
        <begin position="21"/>
        <end position="349"/>
    </location>
</feature>